<dbReference type="SUPFAM" id="SSF110836">
    <property type="entry name" value="Hypothetical protein SAV1430"/>
    <property type="match status" value="1"/>
</dbReference>
<dbReference type="SUPFAM" id="SSF48371">
    <property type="entry name" value="ARM repeat"/>
    <property type="match status" value="1"/>
</dbReference>
<reference evidence="4" key="1">
    <citation type="submission" date="2022-03" db="EMBL/GenBank/DDBJ databases">
        <authorList>
            <person name="Vrbovska V."/>
            <person name="Kovarovic V."/>
            <person name="Botka T."/>
            <person name="Pantucek R."/>
        </authorList>
    </citation>
    <scope>NUCLEOTIDE SEQUENCE</scope>
    <source>
        <strain evidence="4">CCM 2609</strain>
    </source>
</reference>
<dbReference type="InterPro" id="IPR014824">
    <property type="entry name" value="Nfu/NifU_N"/>
</dbReference>
<comment type="similarity">
    <text evidence="1">Belongs to the CvfC family.</text>
</comment>
<dbReference type="InterPro" id="IPR016024">
    <property type="entry name" value="ARM-type_fold"/>
</dbReference>
<dbReference type="SMART" id="SM00567">
    <property type="entry name" value="EZ_HEAT"/>
    <property type="match status" value="3"/>
</dbReference>
<gene>
    <name evidence="4" type="ORF">MRZ06_06085</name>
</gene>
<evidence type="ECO:0000313" key="5">
    <source>
        <dbReference type="Proteomes" id="UP000830343"/>
    </source>
</evidence>
<dbReference type="RefSeq" id="WP_243365032.1">
    <property type="nucleotide sequence ID" value="NZ_CP094348.1"/>
</dbReference>
<accession>A0ABY3ZRV1</accession>
<reference evidence="4" key="2">
    <citation type="submission" date="2022-04" db="EMBL/GenBank/DDBJ databases">
        <title>Antimicrobial genetic elements in methicillin-resistant Macrococcus armenti.</title>
        <authorList>
            <person name="Keller J.E."/>
            <person name="Schwendener S."/>
            <person name="Pantucek R."/>
            <person name="Perreten V."/>
        </authorList>
    </citation>
    <scope>NUCLEOTIDE SEQUENCE</scope>
    <source>
        <strain evidence="4">CCM 2609</strain>
    </source>
</reference>
<dbReference type="Gene3D" id="1.25.10.10">
    <property type="entry name" value="Leucine-rich Repeat Variant"/>
    <property type="match status" value="1"/>
</dbReference>
<dbReference type="Pfam" id="PF13646">
    <property type="entry name" value="HEAT_2"/>
    <property type="match status" value="1"/>
</dbReference>
<dbReference type="EMBL" id="CP094348">
    <property type="protein sequence ID" value="UOB19624.1"/>
    <property type="molecule type" value="Genomic_DNA"/>
</dbReference>
<organism evidence="4 5">
    <name type="scientific">Macrococcus armenti</name>
    <dbReference type="NCBI Taxonomy" id="2875764"/>
    <lineage>
        <taxon>Bacteria</taxon>
        <taxon>Bacillati</taxon>
        <taxon>Bacillota</taxon>
        <taxon>Bacilli</taxon>
        <taxon>Bacillales</taxon>
        <taxon>Staphylococcaceae</taxon>
        <taxon>Macrococcus</taxon>
    </lineage>
</organism>
<sequence>MQIKRIDPTPSPNTLKITLDASKNDNKSITYNEISDNNPEFINALLQIEDIQSIFQAMDFISVDKKPRSDWEMLLPQIKSVFDQSGEMHKMVKETIDSGEKTVEVLHFKNIPYQIKVTSHENETRKQLDVRFIDAMLNSQNDDDNVILLRKWVDFGVRYGTNEEIVKTVKDELDALYTDERLAELVVIGQENKHEDLTKRLSRVSVETYLNTEDWKTRYRMLDAYPTPDESDIEFFKVVLNDEAPQLRRLAVMFLGMIEDKSVLPLLHHAMNDKNIAVRRTSGDTLSDFGCKESLPVMHDALSDKSPIVRWRAAMFIYDEGDETSLPYLKAHLDDDAFEVRLQVKMAYERIMNGEKAVGSVWKQISNRNKGE</sequence>
<dbReference type="Pfam" id="PF13769">
    <property type="entry name" value="Virulence_fact"/>
    <property type="match status" value="1"/>
</dbReference>
<dbReference type="InterPro" id="IPR011989">
    <property type="entry name" value="ARM-like"/>
</dbReference>
<dbReference type="InterPro" id="IPR025989">
    <property type="entry name" value="Virulence_F_dom"/>
</dbReference>
<evidence type="ECO:0000259" key="3">
    <source>
        <dbReference type="SMART" id="SM00932"/>
    </source>
</evidence>
<evidence type="ECO:0000313" key="4">
    <source>
        <dbReference type="EMBL" id="UOB19624.1"/>
    </source>
</evidence>
<dbReference type="Proteomes" id="UP000830343">
    <property type="component" value="Chromosome"/>
</dbReference>
<keyword evidence="5" id="KW-1185">Reference proteome</keyword>
<dbReference type="Gene3D" id="3.30.1370.70">
    <property type="entry name" value="Scaffold protein Nfu/NifU, N-terminal domain"/>
    <property type="match status" value="1"/>
</dbReference>
<dbReference type="SMART" id="SM00932">
    <property type="entry name" value="Nfu_N"/>
    <property type="match status" value="1"/>
</dbReference>
<protein>
    <recommendedName>
        <fullName evidence="2">Conserved virulence factor C</fullName>
    </recommendedName>
</protein>
<name>A0ABY3ZRV1_9STAP</name>
<evidence type="ECO:0000256" key="2">
    <source>
        <dbReference type="ARBA" id="ARBA00015469"/>
    </source>
</evidence>
<proteinExistence type="inferred from homology"/>
<dbReference type="Pfam" id="PF08712">
    <property type="entry name" value="Nfu_N"/>
    <property type="match status" value="1"/>
</dbReference>
<dbReference type="InterPro" id="IPR036498">
    <property type="entry name" value="Nfu/NifU_N_sf"/>
</dbReference>
<feature type="domain" description="Scaffold protein Nfu/NifU N-terminal" evidence="3">
    <location>
        <begin position="4"/>
        <end position="86"/>
    </location>
</feature>
<evidence type="ECO:0000256" key="1">
    <source>
        <dbReference type="ARBA" id="ARBA00010064"/>
    </source>
</evidence>
<dbReference type="InterPro" id="IPR004155">
    <property type="entry name" value="PBS_lyase_HEAT"/>
</dbReference>